<evidence type="ECO:0000256" key="4">
    <source>
        <dbReference type="ARBA" id="ARBA00006714"/>
    </source>
</evidence>
<comment type="subunit">
    <text evidence="5 13">Homodimer.</text>
</comment>
<keyword evidence="6 13" id="KW-0963">Cytoplasm</keyword>
<evidence type="ECO:0000313" key="14">
    <source>
        <dbReference type="EMBL" id="ACL55424.1"/>
    </source>
</evidence>
<evidence type="ECO:0000256" key="5">
    <source>
        <dbReference type="ARBA" id="ARBA00011738"/>
    </source>
</evidence>
<keyword evidence="10 13" id="KW-0275">Fatty acid biosynthesis</keyword>
<comment type="catalytic activity">
    <reaction evidence="13">
        <text>(3R)-hydroxydecanoyl-[ACP] = (2E)-decenoyl-[ACP] + H2O</text>
        <dbReference type="Rhea" id="RHEA:41860"/>
        <dbReference type="Rhea" id="RHEA-COMP:9638"/>
        <dbReference type="Rhea" id="RHEA-COMP:9639"/>
        <dbReference type="ChEBI" id="CHEBI:15377"/>
        <dbReference type="ChEBI" id="CHEBI:78466"/>
        <dbReference type="ChEBI" id="CHEBI:78467"/>
    </reaction>
</comment>
<evidence type="ECO:0000256" key="8">
    <source>
        <dbReference type="ARBA" id="ARBA00022832"/>
    </source>
</evidence>
<dbReference type="EMBL" id="CP001349">
    <property type="protein sequence ID" value="ACL55424.1"/>
    <property type="molecule type" value="Genomic_DNA"/>
</dbReference>
<evidence type="ECO:0000256" key="9">
    <source>
        <dbReference type="ARBA" id="ARBA00023098"/>
    </source>
</evidence>
<sequence length="183" mass="19811">MSADTPATDAQTRPSQFSYEDLLACGRGEMFGPGNAQLPLPPMLMFDRIVSIGRDGGAHGKGHVRAELDVRPDLWFFPCHFQGDPVMPGCLGLDALWQMVGFFLGWLGSPGRGRALGVGEVKFTDQVLPSVRKVVYGVDLKRVRQGRLVLGIADGWLEADGRRIYEAQDLRVGLFQAAAPAGG</sequence>
<evidence type="ECO:0000256" key="7">
    <source>
        <dbReference type="ARBA" id="ARBA00022516"/>
    </source>
</evidence>
<feature type="active site" evidence="13">
    <location>
        <position position="80"/>
    </location>
</feature>
<dbReference type="CDD" id="cd01287">
    <property type="entry name" value="FabA"/>
    <property type="match status" value="1"/>
</dbReference>
<dbReference type="PANTHER" id="PTHR30272">
    <property type="entry name" value="3-HYDROXYACYL-[ACYL-CARRIER-PROTEIN] DEHYDRATASE"/>
    <property type="match status" value="1"/>
</dbReference>
<evidence type="ECO:0000256" key="10">
    <source>
        <dbReference type="ARBA" id="ARBA00023160"/>
    </source>
</evidence>
<dbReference type="AlphaFoldDB" id="B8IB31"/>
<dbReference type="PANTHER" id="PTHR30272:SF8">
    <property type="entry name" value="3-HYDROXYDECANOYL-[ACYL-CARRIER-PROTEIN] DEHYDRATASE"/>
    <property type="match status" value="1"/>
</dbReference>
<keyword evidence="8 13" id="KW-0276">Fatty acid metabolism</keyword>
<dbReference type="HOGENOM" id="CLU_097925_0_0_5"/>
<dbReference type="Proteomes" id="UP000008207">
    <property type="component" value="Chromosome"/>
</dbReference>
<dbReference type="SUPFAM" id="SSF54637">
    <property type="entry name" value="Thioesterase/thiol ester dehydrase-isomerase"/>
    <property type="match status" value="1"/>
</dbReference>
<keyword evidence="7 13" id="KW-0444">Lipid biosynthesis</keyword>
<protein>
    <recommendedName>
        <fullName evidence="13">3-hydroxydecanoyl-[acyl-carrier-protein] dehydratase</fullName>
        <ecNumber evidence="13">4.2.1.59</ecNumber>
    </recommendedName>
    <alternativeName>
        <fullName evidence="13">3-hydroxyacyl-[acyl-carrier-protein] dehydratase FabA</fullName>
    </alternativeName>
    <alternativeName>
        <fullName evidence="13">Beta-hydroxydecanoyl thioester dehydrase</fullName>
    </alternativeName>
    <alternativeName>
        <fullName evidence="13">Trans-2-decenoyl-[acyl-carrier-protein] isomerase</fullName>
        <ecNumber evidence="13">5.3.3.14</ecNumber>
    </alternativeName>
</protein>
<evidence type="ECO:0000256" key="2">
    <source>
        <dbReference type="ARBA" id="ARBA00004496"/>
    </source>
</evidence>
<evidence type="ECO:0000256" key="13">
    <source>
        <dbReference type="HAMAP-Rule" id="MF_00405"/>
    </source>
</evidence>
<keyword evidence="11 13" id="KW-0413">Isomerase</keyword>
<dbReference type="RefSeq" id="WP_015927135.1">
    <property type="nucleotide sequence ID" value="NC_011894.1"/>
</dbReference>
<comment type="pathway">
    <text evidence="3 13">Lipid metabolism; fatty acid biosynthesis.</text>
</comment>
<reference evidence="14 15" key="1">
    <citation type="submission" date="2009-01" db="EMBL/GenBank/DDBJ databases">
        <title>Complete sequence of chromosome of Methylobacterium nodulans ORS 2060.</title>
        <authorList>
            <consortium name="US DOE Joint Genome Institute"/>
            <person name="Lucas S."/>
            <person name="Copeland A."/>
            <person name="Lapidus A."/>
            <person name="Glavina del Rio T."/>
            <person name="Dalin E."/>
            <person name="Tice H."/>
            <person name="Bruce D."/>
            <person name="Goodwin L."/>
            <person name="Pitluck S."/>
            <person name="Sims D."/>
            <person name="Brettin T."/>
            <person name="Detter J.C."/>
            <person name="Han C."/>
            <person name="Larimer F."/>
            <person name="Land M."/>
            <person name="Hauser L."/>
            <person name="Kyrpides N."/>
            <person name="Ivanova N."/>
            <person name="Marx C.J."/>
            <person name="Richardson P."/>
        </authorList>
    </citation>
    <scope>NUCLEOTIDE SEQUENCE [LARGE SCALE GENOMIC DNA]</scope>
    <source>
        <strain evidence="15">LMG 21967 / CNCM I-2342 / ORS 2060</strain>
    </source>
</reference>
<organism evidence="14 15">
    <name type="scientific">Methylobacterium nodulans (strain LMG 21967 / CNCM I-2342 / ORS 2060)</name>
    <dbReference type="NCBI Taxonomy" id="460265"/>
    <lineage>
        <taxon>Bacteria</taxon>
        <taxon>Pseudomonadati</taxon>
        <taxon>Pseudomonadota</taxon>
        <taxon>Alphaproteobacteria</taxon>
        <taxon>Hyphomicrobiales</taxon>
        <taxon>Methylobacteriaceae</taxon>
        <taxon>Methylobacterium</taxon>
    </lineage>
</organism>
<proteinExistence type="inferred from homology"/>
<dbReference type="HAMAP" id="MF_00405">
    <property type="entry name" value="FabA"/>
    <property type="match status" value="1"/>
</dbReference>
<dbReference type="NCBIfam" id="NF003509">
    <property type="entry name" value="PRK05174.1"/>
    <property type="match status" value="1"/>
</dbReference>
<comment type="similarity">
    <text evidence="4 13">Belongs to the thioester dehydratase family. FabA subfamily.</text>
</comment>
<dbReference type="STRING" id="460265.Mnod_0382"/>
<keyword evidence="12 13" id="KW-0456">Lyase</keyword>
<keyword evidence="15" id="KW-1185">Reference proteome</keyword>
<keyword evidence="9 13" id="KW-0443">Lipid metabolism</keyword>
<accession>B8IB31</accession>
<comment type="catalytic activity">
    <reaction evidence="13">
        <text>(2E)-decenoyl-[ACP] = (3Z)-decenoyl-[ACP]</text>
        <dbReference type="Rhea" id="RHEA:23568"/>
        <dbReference type="Rhea" id="RHEA-COMP:9639"/>
        <dbReference type="Rhea" id="RHEA-COMP:9927"/>
        <dbReference type="ChEBI" id="CHEBI:78467"/>
        <dbReference type="ChEBI" id="CHEBI:78798"/>
        <dbReference type="EC" id="5.3.3.14"/>
    </reaction>
</comment>
<comment type="subcellular location">
    <subcellularLocation>
        <location evidence="2 13">Cytoplasm</location>
    </subcellularLocation>
</comment>
<evidence type="ECO:0000313" key="15">
    <source>
        <dbReference type="Proteomes" id="UP000008207"/>
    </source>
</evidence>
<gene>
    <name evidence="13" type="primary">fabA</name>
    <name evidence="14" type="ordered locus">Mnod_0382</name>
</gene>
<dbReference type="InterPro" id="IPR010083">
    <property type="entry name" value="FabA"/>
</dbReference>
<dbReference type="eggNOG" id="COG0764">
    <property type="taxonomic scope" value="Bacteria"/>
</dbReference>
<dbReference type="InterPro" id="IPR029069">
    <property type="entry name" value="HotDog_dom_sf"/>
</dbReference>
<dbReference type="EC" id="4.2.1.59" evidence="13"/>
<evidence type="ECO:0000256" key="12">
    <source>
        <dbReference type="ARBA" id="ARBA00023239"/>
    </source>
</evidence>
<dbReference type="Gene3D" id="3.10.129.10">
    <property type="entry name" value="Hotdog Thioesterase"/>
    <property type="match status" value="1"/>
</dbReference>
<evidence type="ECO:0000256" key="11">
    <source>
        <dbReference type="ARBA" id="ARBA00023235"/>
    </source>
</evidence>
<name>B8IB31_METNO</name>
<evidence type="ECO:0000256" key="6">
    <source>
        <dbReference type="ARBA" id="ARBA00022490"/>
    </source>
</evidence>
<dbReference type="OrthoDB" id="9786735at2"/>
<dbReference type="UniPathway" id="UPA00094"/>
<comment type="function">
    <text evidence="13">Necessary for the introduction of cis unsaturation into fatty acids. Catalyzes the dehydration of (3R)-3-hydroxydecanoyl-ACP to E-(2)-decenoyl-ACP and then its isomerization to Z-(3)-decenoyl-ACP. Can catalyze the dehydratase reaction for beta-hydroxyacyl-ACPs with saturated chain lengths up to 16:0, being most active on intermediate chain length.</text>
</comment>
<dbReference type="Pfam" id="PF07977">
    <property type="entry name" value="FabA"/>
    <property type="match status" value="1"/>
</dbReference>
<dbReference type="InterPro" id="IPR013114">
    <property type="entry name" value="FabA_FabZ"/>
</dbReference>
<dbReference type="GO" id="GO:0034017">
    <property type="term" value="F:trans-2-decenoyl-acyl-carrier-protein isomerase activity"/>
    <property type="evidence" value="ECO:0007669"/>
    <property type="project" value="UniProtKB-UniRule"/>
</dbReference>
<dbReference type="GO" id="GO:0006636">
    <property type="term" value="P:unsaturated fatty acid biosynthetic process"/>
    <property type="evidence" value="ECO:0007669"/>
    <property type="project" value="UniProtKB-UniRule"/>
</dbReference>
<dbReference type="GO" id="GO:0019171">
    <property type="term" value="F:(3R)-hydroxyacyl-[acyl-carrier-protein] dehydratase activity"/>
    <property type="evidence" value="ECO:0007669"/>
    <property type="project" value="UniProtKB-UniRule"/>
</dbReference>
<dbReference type="GO" id="GO:0005737">
    <property type="term" value="C:cytoplasm"/>
    <property type="evidence" value="ECO:0007669"/>
    <property type="project" value="UniProtKB-SubCell"/>
</dbReference>
<evidence type="ECO:0000256" key="1">
    <source>
        <dbReference type="ARBA" id="ARBA00001055"/>
    </source>
</evidence>
<comment type="catalytic activity">
    <reaction evidence="1 13">
        <text>a (3R)-hydroxyacyl-[ACP] = a (2E)-enoyl-[ACP] + H2O</text>
        <dbReference type="Rhea" id="RHEA:13097"/>
        <dbReference type="Rhea" id="RHEA-COMP:9925"/>
        <dbReference type="Rhea" id="RHEA-COMP:9945"/>
        <dbReference type="ChEBI" id="CHEBI:15377"/>
        <dbReference type="ChEBI" id="CHEBI:78784"/>
        <dbReference type="ChEBI" id="CHEBI:78827"/>
        <dbReference type="EC" id="4.2.1.59"/>
    </reaction>
</comment>
<dbReference type="NCBIfam" id="TIGR01749">
    <property type="entry name" value="fabA"/>
    <property type="match status" value="1"/>
</dbReference>
<dbReference type="KEGG" id="mno:Mnod_0382"/>
<evidence type="ECO:0000256" key="3">
    <source>
        <dbReference type="ARBA" id="ARBA00005194"/>
    </source>
</evidence>
<dbReference type="EC" id="5.3.3.14" evidence="13"/>